<dbReference type="FunFam" id="3.90.190.20:FF:000010">
    <property type="entry name" value="Dihydrofolate synthetase"/>
    <property type="match status" value="1"/>
</dbReference>
<evidence type="ECO:0000256" key="3">
    <source>
        <dbReference type="ARBA" id="ARBA00022563"/>
    </source>
</evidence>
<comment type="catalytic activity">
    <reaction evidence="9">
        <text>7,8-dihydropteroate + L-glutamate + ATP = 7,8-dihydrofolate + ADP + phosphate + H(+)</text>
        <dbReference type="Rhea" id="RHEA:23584"/>
        <dbReference type="ChEBI" id="CHEBI:15378"/>
        <dbReference type="ChEBI" id="CHEBI:17839"/>
        <dbReference type="ChEBI" id="CHEBI:29985"/>
        <dbReference type="ChEBI" id="CHEBI:30616"/>
        <dbReference type="ChEBI" id="CHEBI:43474"/>
        <dbReference type="ChEBI" id="CHEBI:57451"/>
        <dbReference type="ChEBI" id="CHEBI:456216"/>
        <dbReference type="EC" id="6.3.2.12"/>
    </reaction>
</comment>
<dbReference type="GO" id="GO:0005829">
    <property type="term" value="C:cytosol"/>
    <property type="evidence" value="ECO:0007669"/>
    <property type="project" value="TreeGrafter"/>
</dbReference>
<gene>
    <name evidence="10" type="ORF">AOQ84DRAFT_391827</name>
</gene>
<dbReference type="GO" id="GO:0005739">
    <property type="term" value="C:mitochondrion"/>
    <property type="evidence" value="ECO:0007669"/>
    <property type="project" value="TreeGrafter"/>
</dbReference>
<dbReference type="Proteomes" id="UP000250140">
    <property type="component" value="Unassembled WGS sequence"/>
</dbReference>
<dbReference type="GO" id="GO:0005524">
    <property type="term" value="F:ATP binding"/>
    <property type="evidence" value="ECO:0007669"/>
    <property type="project" value="UniProtKB-KW"/>
</dbReference>
<keyword evidence="6 9" id="KW-0547">Nucleotide-binding</keyword>
<dbReference type="NCBIfam" id="TIGR01499">
    <property type="entry name" value="folC"/>
    <property type="match status" value="1"/>
</dbReference>
<evidence type="ECO:0000256" key="8">
    <source>
        <dbReference type="ARBA" id="ARBA00022842"/>
    </source>
</evidence>
<keyword evidence="3 9" id="KW-0554">One-carbon metabolism</keyword>
<dbReference type="InterPro" id="IPR001645">
    <property type="entry name" value="Folylpolyglutamate_synth"/>
</dbReference>
<organism evidence="10 11">
    <name type="scientific">Glonium stellatum</name>
    <dbReference type="NCBI Taxonomy" id="574774"/>
    <lineage>
        <taxon>Eukaryota</taxon>
        <taxon>Fungi</taxon>
        <taxon>Dikarya</taxon>
        <taxon>Ascomycota</taxon>
        <taxon>Pezizomycotina</taxon>
        <taxon>Dothideomycetes</taxon>
        <taxon>Pleosporomycetidae</taxon>
        <taxon>Gloniales</taxon>
        <taxon>Gloniaceae</taxon>
        <taxon>Glonium</taxon>
    </lineage>
</organism>
<dbReference type="PIRSF" id="PIRSF001563">
    <property type="entry name" value="Folylpolyglu_synth"/>
    <property type="match status" value="1"/>
</dbReference>
<keyword evidence="4 9" id="KW-0436">Ligase</keyword>
<evidence type="ECO:0000256" key="9">
    <source>
        <dbReference type="PIRNR" id="PIRNR001563"/>
    </source>
</evidence>
<evidence type="ECO:0000256" key="2">
    <source>
        <dbReference type="ARBA" id="ARBA00008276"/>
    </source>
</evidence>
<dbReference type="GO" id="GO:0006730">
    <property type="term" value="P:one-carbon metabolic process"/>
    <property type="evidence" value="ECO:0007669"/>
    <property type="project" value="UniProtKB-KW"/>
</dbReference>
<keyword evidence="8" id="KW-0460">Magnesium</keyword>
<dbReference type="EMBL" id="KV750634">
    <property type="protein sequence ID" value="OCL04012.1"/>
    <property type="molecule type" value="Genomic_DNA"/>
</dbReference>
<keyword evidence="11" id="KW-1185">Reference proteome</keyword>
<dbReference type="SUPFAM" id="SSF53244">
    <property type="entry name" value="MurD-like peptide ligases, peptide-binding domain"/>
    <property type="match status" value="1"/>
</dbReference>
<dbReference type="AlphaFoldDB" id="A0A8E2ESB7"/>
<accession>A0A8E2ESB7</accession>
<proteinExistence type="inferred from homology"/>
<evidence type="ECO:0000313" key="11">
    <source>
        <dbReference type="Proteomes" id="UP000250140"/>
    </source>
</evidence>
<dbReference type="PANTHER" id="PTHR11136">
    <property type="entry name" value="FOLYLPOLYGLUTAMATE SYNTHASE-RELATED"/>
    <property type="match status" value="1"/>
</dbReference>
<comment type="similarity">
    <text evidence="2 9">Belongs to the folylpolyglutamate synthase family.</text>
</comment>
<evidence type="ECO:0000256" key="6">
    <source>
        <dbReference type="ARBA" id="ARBA00022741"/>
    </source>
</evidence>
<evidence type="ECO:0000256" key="5">
    <source>
        <dbReference type="ARBA" id="ARBA00022723"/>
    </source>
</evidence>
<dbReference type="GO" id="GO:0046872">
    <property type="term" value="F:metal ion binding"/>
    <property type="evidence" value="ECO:0007669"/>
    <property type="project" value="UniProtKB-KW"/>
</dbReference>
<evidence type="ECO:0000256" key="1">
    <source>
        <dbReference type="ARBA" id="ARBA00005150"/>
    </source>
</evidence>
<dbReference type="InterPro" id="IPR036615">
    <property type="entry name" value="Mur_ligase_C_dom_sf"/>
</dbReference>
<dbReference type="GO" id="GO:0004326">
    <property type="term" value="F:tetrahydrofolylpolyglutamate synthase activity"/>
    <property type="evidence" value="ECO:0007669"/>
    <property type="project" value="InterPro"/>
</dbReference>
<comment type="pathway">
    <text evidence="1 9">Cofactor biosynthesis; tetrahydrofolylpolyglutamate biosynthesis.</text>
</comment>
<evidence type="ECO:0000256" key="4">
    <source>
        <dbReference type="ARBA" id="ARBA00022598"/>
    </source>
</evidence>
<dbReference type="GO" id="GO:0008841">
    <property type="term" value="F:dihydrofolate synthase activity"/>
    <property type="evidence" value="ECO:0007669"/>
    <property type="project" value="UniProtKB-EC"/>
</dbReference>
<dbReference type="EC" id="6.3.2.12" evidence="9"/>
<protein>
    <recommendedName>
        <fullName evidence="9">Dihydrofolate synthetase</fullName>
        <ecNumber evidence="9">6.3.2.12</ecNumber>
    </recommendedName>
</protein>
<dbReference type="PANTHER" id="PTHR11136:SF0">
    <property type="entry name" value="DIHYDROFOLATE SYNTHETASE-RELATED"/>
    <property type="match status" value="1"/>
</dbReference>
<dbReference type="Gene3D" id="3.40.1190.10">
    <property type="entry name" value="Mur-like, catalytic domain"/>
    <property type="match status" value="1"/>
</dbReference>
<sequence length="432" mass="47190">MIQPGLERVGLLLKHTPLPWKAIHVAGTNGKGSICAAASAMLRQSKVRCGRFTSPHLIDRWDCITINDIPIKQNLFREVEDKVLRYNIAEGIKASEFEVLTATAFEIFTREHVEVGVVEVGMGGRLDATNILQSPLVTTISKISLDHQAWLGNTIDEIAREKAGILKPGVPCVIDHTNEPTVKEVIEVVAKEVGAGPLLYGDQLPEGTETSAEWRGNVGNLPFHQQVNTACAYLAVCRALESLRRPPLDLHNLMCALKQQNWPGRLQKLQLEPITGRSEPILLDGAHNADSARVLGEYVNRRVRPNPSDKTTTKITWVLAMSDGKAVKEILAPLITDGDNVITVEFGPVDGMPWVRPMPSSDLLEAARGTAKINQGNRCRDDVLAALRSATEIAKGSPVVVAGSLYLVSDVLRLRRDFSQKVSPELEPTDAG</sequence>
<name>A0A8E2ESB7_9PEZI</name>
<keyword evidence="7 9" id="KW-0067">ATP-binding</keyword>
<dbReference type="OrthoDB" id="5212574at2759"/>
<dbReference type="InterPro" id="IPR036565">
    <property type="entry name" value="Mur-like_cat_sf"/>
</dbReference>
<dbReference type="InterPro" id="IPR018109">
    <property type="entry name" value="Folylpolyglutamate_synth_CS"/>
</dbReference>
<dbReference type="Gene3D" id="3.90.190.20">
    <property type="entry name" value="Mur ligase, C-terminal domain"/>
    <property type="match status" value="1"/>
</dbReference>
<reference evidence="10 11" key="1">
    <citation type="journal article" date="2016" name="Nat. Commun.">
        <title>Ectomycorrhizal ecology is imprinted in the genome of the dominant symbiotic fungus Cenococcum geophilum.</title>
        <authorList>
            <consortium name="DOE Joint Genome Institute"/>
            <person name="Peter M."/>
            <person name="Kohler A."/>
            <person name="Ohm R.A."/>
            <person name="Kuo A."/>
            <person name="Krutzmann J."/>
            <person name="Morin E."/>
            <person name="Arend M."/>
            <person name="Barry K.W."/>
            <person name="Binder M."/>
            <person name="Choi C."/>
            <person name="Clum A."/>
            <person name="Copeland A."/>
            <person name="Grisel N."/>
            <person name="Haridas S."/>
            <person name="Kipfer T."/>
            <person name="LaButti K."/>
            <person name="Lindquist E."/>
            <person name="Lipzen A."/>
            <person name="Maire R."/>
            <person name="Meier B."/>
            <person name="Mihaltcheva S."/>
            <person name="Molinier V."/>
            <person name="Murat C."/>
            <person name="Poggeler S."/>
            <person name="Quandt C.A."/>
            <person name="Sperisen C."/>
            <person name="Tritt A."/>
            <person name="Tisserant E."/>
            <person name="Crous P.W."/>
            <person name="Henrissat B."/>
            <person name="Nehls U."/>
            <person name="Egli S."/>
            <person name="Spatafora J.W."/>
            <person name="Grigoriev I.V."/>
            <person name="Martin F.M."/>
        </authorList>
    </citation>
    <scope>NUCLEOTIDE SEQUENCE [LARGE SCALE GENOMIC DNA]</scope>
    <source>
        <strain evidence="10 11">CBS 207.34</strain>
    </source>
</reference>
<dbReference type="PROSITE" id="PS01012">
    <property type="entry name" value="FOLYLPOLYGLU_SYNT_2"/>
    <property type="match status" value="1"/>
</dbReference>
<evidence type="ECO:0000313" key="10">
    <source>
        <dbReference type="EMBL" id="OCL04012.1"/>
    </source>
</evidence>
<evidence type="ECO:0000256" key="7">
    <source>
        <dbReference type="ARBA" id="ARBA00022840"/>
    </source>
</evidence>
<dbReference type="UniPathway" id="UPA00850"/>
<dbReference type="SUPFAM" id="SSF53623">
    <property type="entry name" value="MurD-like peptide ligases, catalytic domain"/>
    <property type="match status" value="1"/>
</dbReference>
<keyword evidence="5" id="KW-0479">Metal-binding</keyword>